<evidence type="ECO:0000259" key="3">
    <source>
        <dbReference type="PROSITE" id="PS51186"/>
    </source>
</evidence>
<dbReference type="PROSITE" id="PS51186">
    <property type="entry name" value="GNAT"/>
    <property type="match status" value="1"/>
</dbReference>
<accession>A0ABT2VJW8</accession>
<dbReference type="PANTHER" id="PTHR43877:SF2">
    <property type="entry name" value="AMINOALKYLPHOSPHONATE N-ACETYLTRANSFERASE-RELATED"/>
    <property type="match status" value="1"/>
</dbReference>
<comment type="caution">
    <text evidence="4">The sequence shown here is derived from an EMBL/GenBank/DDBJ whole genome shotgun (WGS) entry which is preliminary data.</text>
</comment>
<reference evidence="5" key="1">
    <citation type="submission" date="2023-07" db="EMBL/GenBank/DDBJ databases">
        <title>Study on multiphase classification of strain Alteromonas salexigens isolated from the Yellow Sea.</title>
        <authorList>
            <person name="Sun L."/>
        </authorList>
    </citation>
    <scope>NUCLEOTIDE SEQUENCE [LARGE SCALE GENOMIC DNA]</scope>
    <source>
        <strain evidence="5">ASW11-19</strain>
    </source>
</reference>
<evidence type="ECO:0000256" key="2">
    <source>
        <dbReference type="ARBA" id="ARBA00023315"/>
    </source>
</evidence>
<evidence type="ECO:0000313" key="5">
    <source>
        <dbReference type="Proteomes" id="UP001209257"/>
    </source>
</evidence>
<dbReference type="InterPro" id="IPR016181">
    <property type="entry name" value="Acyl_CoA_acyltransferase"/>
</dbReference>
<keyword evidence="5" id="KW-1185">Reference proteome</keyword>
<dbReference type="EMBL" id="JAOTJC010000004">
    <property type="protein sequence ID" value="MCU7553552.1"/>
    <property type="molecule type" value="Genomic_DNA"/>
</dbReference>
<dbReference type="SUPFAM" id="SSF55729">
    <property type="entry name" value="Acyl-CoA N-acyltransferases (Nat)"/>
    <property type="match status" value="1"/>
</dbReference>
<protein>
    <submittedName>
        <fullName evidence="4">GNAT family N-acetyltransferase</fullName>
    </submittedName>
</protein>
<keyword evidence="1" id="KW-0808">Transferase</keyword>
<feature type="domain" description="N-acetyltransferase" evidence="3">
    <location>
        <begin position="3"/>
        <end position="152"/>
    </location>
</feature>
<dbReference type="PANTHER" id="PTHR43877">
    <property type="entry name" value="AMINOALKYLPHOSPHONATE N-ACETYLTRANSFERASE-RELATED-RELATED"/>
    <property type="match status" value="1"/>
</dbReference>
<dbReference type="Gene3D" id="3.40.630.30">
    <property type="match status" value="1"/>
</dbReference>
<dbReference type="CDD" id="cd04301">
    <property type="entry name" value="NAT_SF"/>
    <property type="match status" value="1"/>
</dbReference>
<dbReference type="InterPro" id="IPR000182">
    <property type="entry name" value="GNAT_dom"/>
</dbReference>
<dbReference type="InterPro" id="IPR050832">
    <property type="entry name" value="Bact_Acetyltransf"/>
</dbReference>
<dbReference type="Proteomes" id="UP001209257">
    <property type="component" value="Unassembled WGS sequence"/>
</dbReference>
<organism evidence="4 5">
    <name type="scientific">Alteromonas salexigens</name>
    <dbReference type="NCBI Taxonomy" id="2982530"/>
    <lineage>
        <taxon>Bacteria</taxon>
        <taxon>Pseudomonadati</taxon>
        <taxon>Pseudomonadota</taxon>
        <taxon>Gammaproteobacteria</taxon>
        <taxon>Alteromonadales</taxon>
        <taxon>Alteromonadaceae</taxon>
        <taxon>Alteromonas/Salinimonas group</taxon>
        <taxon>Alteromonas</taxon>
    </lineage>
</organism>
<proteinExistence type="predicted"/>
<gene>
    <name evidence="4" type="ORF">OCL06_02935</name>
</gene>
<name>A0ABT2VJW8_9ALTE</name>
<dbReference type="RefSeq" id="WP_262992238.1">
    <property type="nucleotide sequence ID" value="NZ_JAOTJC010000004.1"/>
</dbReference>
<evidence type="ECO:0000256" key="1">
    <source>
        <dbReference type="ARBA" id="ARBA00022679"/>
    </source>
</evidence>
<sequence>MSISCRPATPRDLPVLNRFQRDIIRTEAPYIKGRKHDDYSYYDLGALLESPHAEMVVAEIDNTVVGSGYVQQRASRHYYRNPHHGYVGFMYTLPAYRGRGVARAVLASLGRWAKEHGMDELRLEVFSENNTAISAYAAAGFEATMLTMRRAI</sequence>
<dbReference type="Pfam" id="PF00583">
    <property type="entry name" value="Acetyltransf_1"/>
    <property type="match status" value="1"/>
</dbReference>
<keyword evidence="2" id="KW-0012">Acyltransferase</keyword>
<evidence type="ECO:0000313" key="4">
    <source>
        <dbReference type="EMBL" id="MCU7553552.1"/>
    </source>
</evidence>